<dbReference type="Pfam" id="PF13193">
    <property type="entry name" value="AMP-binding_C"/>
    <property type="match status" value="1"/>
</dbReference>
<dbReference type="InterPro" id="IPR045851">
    <property type="entry name" value="AMP-bd_C_sf"/>
</dbReference>
<gene>
    <name evidence="6" type="primary">Dper\GL22206</name>
    <name evidence="6" type="ORF">Dper_GL22206</name>
</gene>
<dbReference type="AlphaFoldDB" id="B4GFG5"/>
<proteinExistence type="inferred from homology"/>
<reference evidence="6 7" key="1">
    <citation type="journal article" date="2007" name="Nature">
        <title>Evolution of genes and genomes on the Drosophila phylogeny.</title>
        <authorList>
            <consortium name="Drosophila 12 Genomes Consortium"/>
            <person name="Clark A.G."/>
            <person name="Eisen M.B."/>
            <person name="Smith D.R."/>
            <person name="Bergman C.M."/>
            <person name="Oliver B."/>
            <person name="Markow T.A."/>
            <person name="Kaufman T.C."/>
            <person name="Kellis M."/>
            <person name="Gelbart W."/>
            <person name="Iyer V.N."/>
            <person name="Pollard D.A."/>
            <person name="Sackton T.B."/>
            <person name="Larracuente A.M."/>
            <person name="Singh N.D."/>
            <person name="Abad J.P."/>
            <person name="Abt D.N."/>
            <person name="Adryan B."/>
            <person name="Aguade M."/>
            <person name="Akashi H."/>
            <person name="Anderson W.W."/>
            <person name="Aquadro C.F."/>
            <person name="Ardell D.H."/>
            <person name="Arguello R."/>
            <person name="Artieri C.G."/>
            <person name="Barbash D.A."/>
            <person name="Barker D."/>
            <person name="Barsanti P."/>
            <person name="Batterham P."/>
            <person name="Batzoglou S."/>
            <person name="Begun D."/>
            <person name="Bhutkar A."/>
            <person name="Blanco E."/>
            <person name="Bosak S.A."/>
            <person name="Bradley R.K."/>
            <person name="Brand A.D."/>
            <person name="Brent M.R."/>
            <person name="Brooks A.N."/>
            <person name="Brown R.H."/>
            <person name="Butlin R.K."/>
            <person name="Caggese C."/>
            <person name="Calvi B.R."/>
            <person name="Bernardo de Carvalho A."/>
            <person name="Caspi A."/>
            <person name="Castrezana S."/>
            <person name="Celniker S.E."/>
            <person name="Chang J.L."/>
            <person name="Chapple C."/>
            <person name="Chatterji S."/>
            <person name="Chinwalla A."/>
            <person name="Civetta A."/>
            <person name="Clifton S.W."/>
            <person name="Comeron J.M."/>
            <person name="Costello J.C."/>
            <person name="Coyne J.A."/>
            <person name="Daub J."/>
            <person name="David R.G."/>
            <person name="Delcher A.L."/>
            <person name="Delehaunty K."/>
            <person name="Do C.B."/>
            <person name="Ebling H."/>
            <person name="Edwards K."/>
            <person name="Eickbush T."/>
            <person name="Evans J.D."/>
            <person name="Filipski A."/>
            <person name="Findeiss S."/>
            <person name="Freyhult E."/>
            <person name="Fulton L."/>
            <person name="Fulton R."/>
            <person name="Garcia A.C."/>
            <person name="Gardiner A."/>
            <person name="Garfield D.A."/>
            <person name="Garvin B.E."/>
            <person name="Gibson G."/>
            <person name="Gilbert D."/>
            <person name="Gnerre S."/>
            <person name="Godfrey J."/>
            <person name="Good R."/>
            <person name="Gotea V."/>
            <person name="Gravely B."/>
            <person name="Greenberg A.J."/>
            <person name="Griffiths-Jones S."/>
            <person name="Gross S."/>
            <person name="Guigo R."/>
            <person name="Gustafson E.A."/>
            <person name="Haerty W."/>
            <person name="Hahn M.W."/>
            <person name="Halligan D.L."/>
            <person name="Halpern A.L."/>
            <person name="Halter G.M."/>
            <person name="Han M.V."/>
            <person name="Heger A."/>
            <person name="Hillier L."/>
            <person name="Hinrichs A.S."/>
            <person name="Holmes I."/>
            <person name="Hoskins R.A."/>
            <person name="Hubisz M.J."/>
            <person name="Hultmark D."/>
            <person name="Huntley M.A."/>
            <person name="Jaffe D.B."/>
            <person name="Jagadeeshan S."/>
            <person name="Jeck W.R."/>
            <person name="Johnson J."/>
            <person name="Jones C.D."/>
            <person name="Jordan W.C."/>
            <person name="Karpen G.H."/>
            <person name="Kataoka E."/>
            <person name="Keightley P.D."/>
            <person name="Kheradpour P."/>
            <person name="Kirkness E.F."/>
            <person name="Koerich L.B."/>
            <person name="Kristiansen K."/>
            <person name="Kudrna D."/>
            <person name="Kulathinal R.J."/>
            <person name="Kumar S."/>
            <person name="Kwok R."/>
            <person name="Lander E."/>
            <person name="Langley C.H."/>
            <person name="Lapoint R."/>
            <person name="Lazzaro B.P."/>
            <person name="Lee S.J."/>
            <person name="Levesque L."/>
            <person name="Li R."/>
            <person name="Lin C.F."/>
            <person name="Lin M.F."/>
            <person name="Lindblad-Toh K."/>
            <person name="Llopart A."/>
            <person name="Long M."/>
            <person name="Low L."/>
            <person name="Lozovsky E."/>
            <person name="Lu J."/>
            <person name="Luo M."/>
            <person name="Machado C.A."/>
            <person name="Makalowski W."/>
            <person name="Marzo M."/>
            <person name="Matsuda M."/>
            <person name="Matzkin L."/>
            <person name="McAllister B."/>
            <person name="McBride C.S."/>
            <person name="McKernan B."/>
            <person name="McKernan K."/>
            <person name="Mendez-Lago M."/>
            <person name="Minx P."/>
            <person name="Mollenhauer M.U."/>
            <person name="Montooth K."/>
            <person name="Mount S.M."/>
            <person name="Mu X."/>
            <person name="Myers E."/>
            <person name="Negre B."/>
            <person name="Newfeld S."/>
            <person name="Nielsen R."/>
            <person name="Noor M.A."/>
            <person name="O'Grady P."/>
            <person name="Pachter L."/>
            <person name="Papaceit M."/>
            <person name="Parisi M.J."/>
            <person name="Parisi M."/>
            <person name="Parts L."/>
            <person name="Pedersen J.S."/>
            <person name="Pesole G."/>
            <person name="Phillippy A.M."/>
            <person name="Ponting C.P."/>
            <person name="Pop M."/>
            <person name="Porcelli D."/>
            <person name="Powell J.R."/>
            <person name="Prohaska S."/>
            <person name="Pruitt K."/>
            <person name="Puig M."/>
            <person name="Quesneville H."/>
            <person name="Ram K.R."/>
            <person name="Rand D."/>
            <person name="Rasmussen M.D."/>
            <person name="Reed L.K."/>
            <person name="Reenan R."/>
            <person name="Reily A."/>
            <person name="Remington K.A."/>
            <person name="Rieger T.T."/>
            <person name="Ritchie M.G."/>
            <person name="Robin C."/>
            <person name="Rogers Y.H."/>
            <person name="Rohde C."/>
            <person name="Rozas J."/>
            <person name="Rubenfield M.J."/>
            <person name="Ruiz A."/>
            <person name="Russo S."/>
            <person name="Salzberg S.L."/>
            <person name="Sanchez-Gracia A."/>
            <person name="Saranga D.J."/>
            <person name="Sato H."/>
            <person name="Schaeffer S.W."/>
            <person name="Schatz M.C."/>
            <person name="Schlenke T."/>
            <person name="Schwartz R."/>
            <person name="Segarra C."/>
            <person name="Singh R.S."/>
            <person name="Sirot L."/>
            <person name="Sirota M."/>
            <person name="Sisneros N.B."/>
            <person name="Smith C.D."/>
            <person name="Smith T.F."/>
            <person name="Spieth J."/>
            <person name="Stage D.E."/>
            <person name="Stark A."/>
            <person name="Stephan W."/>
            <person name="Strausberg R.L."/>
            <person name="Strempel S."/>
            <person name="Sturgill D."/>
            <person name="Sutton G."/>
            <person name="Sutton G.G."/>
            <person name="Tao W."/>
            <person name="Teichmann S."/>
            <person name="Tobari Y.N."/>
            <person name="Tomimura Y."/>
            <person name="Tsolas J.M."/>
            <person name="Valente V.L."/>
            <person name="Venter E."/>
            <person name="Venter J.C."/>
            <person name="Vicario S."/>
            <person name="Vieira F.G."/>
            <person name="Vilella A.J."/>
            <person name="Villasante A."/>
            <person name="Walenz B."/>
            <person name="Wang J."/>
            <person name="Wasserman M."/>
            <person name="Watts T."/>
            <person name="Wilson D."/>
            <person name="Wilson R.K."/>
            <person name="Wing R.A."/>
            <person name="Wolfner M.F."/>
            <person name="Wong A."/>
            <person name="Wong G.K."/>
            <person name="Wu C.I."/>
            <person name="Wu G."/>
            <person name="Yamamoto D."/>
            <person name="Yang H.P."/>
            <person name="Yang S.P."/>
            <person name="Yorke J.A."/>
            <person name="Yoshida K."/>
            <person name="Zdobnov E."/>
            <person name="Zhang P."/>
            <person name="Zhang Y."/>
            <person name="Zimin A.V."/>
            <person name="Baldwin J."/>
            <person name="Abdouelleil A."/>
            <person name="Abdulkadir J."/>
            <person name="Abebe A."/>
            <person name="Abera B."/>
            <person name="Abreu J."/>
            <person name="Acer S.C."/>
            <person name="Aftuck L."/>
            <person name="Alexander A."/>
            <person name="An P."/>
            <person name="Anderson E."/>
            <person name="Anderson S."/>
            <person name="Arachi H."/>
            <person name="Azer M."/>
            <person name="Bachantsang P."/>
            <person name="Barry A."/>
            <person name="Bayul T."/>
            <person name="Berlin A."/>
            <person name="Bessette D."/>
            <person name="Bloom T."/>
            <person name="Blye J."/>
            <person name="Boguslavskiy L."/>
            <person name="Bonnet C."/>
            <person name="Boukhgalter B."/>
            <person name="Bourzgui I."/>
            <person name="Brown A."/>
            <person name="Cahill P."/>
            <person name="Channer S."/>
            <person name="Cheshatsang Y."/>
            <person name="Chuda L."/>
            <person name="Citroen M."/>
            <person name="Collymore A."/>
            <person name="Cooke P."/>
            <person name="Costello M."/>
            <person name="D'Aco K."/>
            <person name="Daza R."/>
            <person name="De Haan G."/>
            <person name="DeGray S."/>
            <person name="DeMaso C."/>
            <person name="Dhargay N."/>
            <person name="Dooley K."/>
            <person name="Dooley E."/>
            <person name="Doricent M."/>
            <person name="Dorje P."/>
            <person name="Dorjee K."/>
            <person name="Dupes A."/>
            <person name="Elong R."/>
            <person name="Falk J."/>
            <person name="Farina A."/>
            <person name="Faro S."/>
            <person name="Ferguson D."/>
            <person name="Fisher S."/>
            <person name="Foley C.D."/>
            <person name="Franke A."/>
            <person name="Friedrich D."/>
            <person name="Gadbois L."/>
            <person name="Gearin G."/>
            <person name="Gearin C.R."/>
            <person name="Giannoukos G."/>
            <person name="Goode T."/>
            <person name="Graham J."/>
            <person name="Grandbois E."/>
            <person name="Grewal S."/>
            <person name="Gyaltsen K."/>
            <person name="Hafez N."/>
            <person name="Hagos B."/>
            <person name="Hall J."/>
            <person name="Henson C."/>
            <person name="Hollinger A."/>
            <person name="Honan T."/>
            <person name="Huard M.D."/>
            <person name="Hughes L."/>
            <person name="Hurhula B."/>
            <person name="Husby M.E."/>
            <person name="Kamat A."/>
            <person name="Kanga B."/>
            <person name="Kashin S."/>
            <person name="Khazanovich D."/>
            <person name="Kisner P."/>
            <person name="Lance K."/>
            <person name="Lara M."/>
            <person name="Lee W."/>
            <person name="Lennon N."/>
            <person name="Letendre F."/>
            <person name="LeVine R."/>
            <person name="Lipovsky A."/>
            <person name="Liu X."/>
            <person name="Liu J."/>
            <person name="Liu S."/>
            <person name="Lokyitsang T."/>
            <person name="Lokyitsang Y."/>
            <person name="Lubonja R."/>
            <person name="Lui A."/>
            <person name="MacDonald P."/>
            <person name="Magnisalis V."/>
            <person name="Maru K."/>
            <person name="Matthews C."/>
            <person name="McCusker W."/>
            <person name="McDonough S."/>
            <person name="Mehta T."/>
            <person name="Meldrim J."/>
            <person name="Meneus L."/>
            <person name="Mihai O."/>
            <person name="Mihalev A."/>
            <person name="Mihova T."/>
            <person name="Mittelman R."/>
            <person name="Mlenga V."/>
            <person name="Montmayeur A."/>
            <person name="Mulrain L."/>
            <person name="Navidi A."/>
            <person name="Naylor J."/>
            <person name="Negash T."/>
            <person name="Nguyen T."/>
            <person name="Nguyen N."/>
            <person name="Nicol R."/>
            <person name="Norbu C."/>
            <person name="Norbu N."/>
            <person name="Novod N."/>
            <person name="O'Neill B."/>
            <person name="Osman S."/>
            <person name="Markiewicz E."/>
            <person name="Oyono O.L."/>
            <person name="Patti C."/>
            <person name="Phunkhang P."/>
            <person name="Pierre F."/>
            <person name="Priest M."/>
            <person name="Raghuraman S."/>
            <person name="Rege F."/>
            <person name="Reyes R."/>
            <person name="Rise C."/>
            <person name="Rogov P."/>
            <person name="Ross K."/>
            <person name="Ryan E."/>
            <person name="Settipalli S."/>
            <person name="Shea T."/>
            <person name="Sherpa N."/>
            <person name="Shi L."/>
            <person name="Shih D."/>
            <person name="Sparrow T."/>
            <person name="Spaulding J."/>
            <person name="Stalker J."/>
            <person name="Stange-Thomann N."/>
            <person name="Stavropoulos S."/>
            <person name="Stone C."/>
            <person name="Strader C."/>
            <person name="Tesfaye S."/>
            <person name="Thomson T."/>
            <person name="Thoulutsang Y."/>
            <person name="Thoulutsang D."/>
            <person name="Topham K."/>
            <person name="Topping I."/>
            <person name="Tsamla T."/>
            <person name="Vassiliev H."/>
            <person name="Vo A."/>
            <person name="Wangchuk T."/>
            <person name="Wangdi T."/>
            <person name="Weiand M."/>
            <person name="Wilkinson J."/>
            <person name="Wilson A."/>
            <person name="Yadav S."/>
            <person name="Young G."/>
            <person name="Yu Q."/>
            <person name="Zembek L."/>
            <person name="Zhong D."/>
            <person name="Zimmer A."/>
            <person name="Zwirko Z."/>
            <person name="Jaffe D.B."/>
            <person name="Alvarez P."/>
            <person name="Brockman W."/>
            <person name="Butler J."/>
            <person name="Chin C."/>
            <person name="Gnerre S."/>
            <person name="Grabherr M."/>
            <person name="Kleber M."/>
            <person name="Mauceli E."/>
            <person name="MacCallum I."/>
        </authorList>
    </citation>
    <scope>NUCLEOTIDE SEQUENCE [LARGE SCALE GENOMIC DNA]</scope>
    <source>
        <strain evidence="7">MSH-3 / Tucson 14011-0111.49</strain>
    </source>
</reference>
<dbReference type="GO" id="GO:0004467">
    <property type="term" value="F:long-chain fatty acid-CoA ligase activity"/>
    <property type="evidence" value="ECO:0007669"/>
    <property type="project" value="TreeGrafter"/>
</dbReference>
<evidence type="ECO:0000313" key="7">
    <source>
        <dbReference type="Proteomes" id="UP000008744"/>
    </source>
</evidence>
<dbReference type="EMBL" id="CH479182">
    <property type="protein sequence ID" value="EDW34350.1"/>
    <property type="molecule type" value="Genomic_DNA"/>
</dbReference>
<name>B4GFG5_DROPE</name>
<dbReference type="GO" id="GO:0005777">
    <property type="term" value="C:peroxisome"/>
    <property type="evidence" value="ECO:0007669"/>
    <property type="project" value="UniProtKB-SubCell"/>
</dbReference>
<dbReference type="PhylomeDB" id="B4GFG5"/>
<evidence type="ECO:0000313" key="6">
    <source>
        <dbReference type="EMBL" id="EDW34350.1"/>
    </source>
</evidence>
<dbReference type="KEGG" id="dpe:6591365"/>
<dbReference type="GO" id="GO:0046949">
    <property type="term" value="P:fatty-acyl-CoA biosynthetic process"/>
    <property type="evidence" value="ECO:0007669"/>
    <property type="project" value="TreeGrafter"/>
</dbReference>
<dbReference type="HOGENOM" id="CLU_000022_59_2_1"/>
<dbReference type="FunFam" id="3.40.50.12780:FF:000025">
    <property type="entry name" value="luciferin 4-monooxygenase"/>
    <property type="match status" value="1"/>
</dbReference>
<dbReference type="OMA" id="QTMAIVC"/>
<organism evidence="7">
    <name type="scientific">Drosophila persimilis</name>
    <name type="common">Fruit fly</name>
    <dbReference type="NCBI Taxonomy" id="7234"/>
    <lineage>
        <taxon>Eukaryota</taxon>
        <taxon>Metazoa</taxon>
        <taxon>Ecdysozoa</taxon>
        <taxon>Arthropoda</taxon>
        <taxon>Hexapoda</taxon>
        <taxon>Insecta</taxon>
        <taxon>Pterygota</taxon>
        <taxon>Neoptera</taxon>
        <taxon>Endopterygota</taxon>
        <taxon>Diptera</taxon>
        <taxon>Brachycera</taxon>
        <taxon>Muscomorpha</taxon>
        <taxon>Ephydroidea</taxon>
        <taxon>Drosophilidae</taxon>
        <taxon>Drosophila</taxon>
        <taxon>Sophophora</taxon>
    </lineage>
</organism>
<dbReference type="PANTHER" id="PTHR24096">
    <property type="entry name" value="LONG-CHAIN-FATTY-ACID--COA LIGASE"/>
    <property type="match status" value="1"/>
</dbReference>
<dbReference type="STRING" id="7234.B4GFG5"/>
<comment type="similarity">
    <text evidence="2">Belongs to the ATP-dependent AMP-binding enzyme family.</text>
</comment>
<feature type="domain" description="AMP-dependent synthetase/ligase" evidence="4">
    <location>
        <begin position="37"/>
        <end position="395"/>
    </location>
</feature>
<dbReference type="PANTHER" id="PTHR24096:SF353">
    <property type="entry name" value="GH16244P-RELATED"/>
    <property type="match status" value="1"/>
</dbReference>
<dbReference type="SUPFAM" id="SSF56801">
    <property type="entry name" value="Acetyl-CoA synthetase-like"/>
    <property type="match status" value="1"/>
</dbReference>
<dbReference type="FunFam" id="3.30.300.30:FF:000007">
    <property type="entry name" value="4-coumarate--CoA ligase 2"/>
    <property type="match status" value="1"/>
</dbReference>
<dbReference type="Proteomes" id="UP000008744">
    <property type="component" value="Unassembled WGS sequence"/>
</dbReference>
<evidence type="ECO:0000256" key="2">
    <source>
        <dbReference type="ARBA" id="ARBA00006432"/>
    </source>
</evidence>
<comment type="subcellular location">
    <subcellularLocation>
        <location evidence="1">Peroxisome</location>
    </subcellularLocation>
</comment>
<keyword evidence="3" id="KW-0576">Peroxisome</keyword>
<evidence type="ECO:0000256" key="3">
    <source>
        <dbReference type="ARBA" id="ARBA00023140"/>
    </source>
</evidence>
<protein>
    <submittedName>
        <fullName evidence="6">GL22206</fullName>
    </submittedName>
</protein>
<dbReference type="SMR" id="B4GFG5"/>
<dbReference type="InterPro" id="IPR000873">
    <property type="entry name" value="AMP-dep_synth/lig_dom"/>
</dbReference>
<dbReference type="Gene3D" id="3.30.300.30">
    <property type="match status" value="1"/>
</dbReference>
<accession>B4GFG5</accession>
<dbReference type="InterPro" id="IPR042099">
    <property type="entry name" value="ANL_N_sf"/>
</dbReference>
<evidence type="ECO:0000259" key="4">
    <source>
        <dbReference type="Pfam" id="PF00501"/>
    </source>
</evidence>
<dbReference type="InterPro" id="IPR020845">
    <property type="entry name" value="AMP-binding_CS"/>
</dbReference>
<dbReference type="CDD" id="cd05911">
    <property type="entry name" value="Firefly_Luc_like"/>
    <property type="match status" value="1"/>
</dbReference>
<evidence type="ECO:0000256" key="1">
    <source>
        <dbReference type="ARBA" id="ARBA00004275"/>
    </source>
</evidence>
<sequence length="548" mass="61677">MPYGPEITYDDTLKVWSGGERENYFAPHLSIGEIIFREMERHPKLIAQISATEKTVLTREEVRFNAMRVATYMRGLGLKQCDIVGLIARNTTHLVAVAYACFFNGMPFHSLNISYEQDTIEKLLSITRPSLIFCDGDEYARVLAATEHIKLDTTIITMRNHPSGSLRILDILSTSIEDNFRPARLEQGPDQTLAILCSSGTTGVPKAVTFTNSQQILWSCTPMTTDVVQYSHSTLDWFSGLSVCINAGVFSTTSIIADNKFDPAFLCRIIEEYKITFLVQSPSQMAMLVSCPEFDASDLSSIRHYVYGGTACSVEMQHRMRRRLKQADCLVFSYNLTEMNSLGCLNLHFDEKPNSVGRPVKGIRVKIINEKGEALGPSAVGEVCFYSGQHWSGYYGNPEETRIMVDSQRWLHTGDMGYMDPDGFLYIVDRKKDMLKYQSIMYYPSEIERVISQIPDVVEVCVFGVWDEVNGDEAAASVVKKPGTQLSAQDVVKFVKERIGAKYKQLNAGAIIVEDLVRSPNGKTHRVATKAHFLEVTNRTRTQDSWFK</sequence>
<evidence type="ECO:0000259" key="5">
    <source>
        <dbReference type="Pfam" id="PF13193"/>
    </source>
</evidence>
<dbReference type="PROSITE" id="PS00455">
    <property type="entry name" value="AMP_BINDING"/>
    <property type="match status" value="1"/>
</dbReference>
<dbReference type="Gene3D" id="3.40.50.12780">
    <property type="entry name" value="N-terminal domain of ligase-like"/>
    <property type="match status" value="1"/>
</dbReference>
<keyword evidence="7" id="KW-1185">Reference proteome</keyword>
<dbReference type="Pfam" id="PF00501">
    <property type="entry name" value="AMP-binding"/>
    <property type="match status" value="1"/>
</dbReference>
<feature type="domain" description="AMP-binding enzyme C-terminal" evidence="5">
    <location>
        <begin position="446"/>
        <end position="523"/>
    </location>
</feature>
<dbReference type="InterPro" id="IPR025110">
    <property type="entry name" value="AMP-bd_C"/>
</dbReference>
<dbReference type="OrthoDB" id="10253869at2759"/>
<dbReference type="eggNOG" id="KOG1176">
    <property type="taxonomic scope" value="Eukaryota"/>
</dbReference>